<gene>
    <name evidence="2" type="ORF">CYY_000643</name>
</gene>
<feature type="region of interest" description="Disordered" evidence="1">
    <location>
        <begin position="63"/>
        <end position="88"/>
    </location>
</feature>
<comment type="caution">
    <text evidence="2">The sequence shown here is derived from an EMBL/GenBank/DDBJ whole genome shotgun (WGS) entry which is preliminary data.</text>
</comment>
<dbReference type="AlphaFoldDB" id="A0A8J4Q2C4"/>
<reference evidence="2" key="1">
    <citation type="submission" date="2020-01" db="EMBL/GenBank/DDBJ databases">
        <title>Development of genomics and gene disruption for Polysphondylium violaceum indicates a role for the polyketide synthase stlB in stalk morphogenesis.</title>
        <authorList>
            <person name="Narita B."/>
            <person name="Kawabe Y."/>
            <person name="Kin K."/>
            <person name="Saito T."/>
            <person name="Gibbs R."/>
            <person name="Kuspa A."/>
            <person name="Muzny D."/>
            <person name="Queller D."/>
            <person name="Richards S."/>
            <person name="Strassman J."/>
            <person name="Sucgang R."/>
            <person name="Worley K."/>
            <person name="Schaap P."/>
        </authorList>
    </citation>
    <scope>NUCLEOTIDE SEQUENCE</scope>
    <source>
        <strain evidence="2">QSvi11</strain>
    </source>
</reference>
<sequence>MLSTYLVKQIFSHLLVNCKRGMMDNEDSYFYLWRDFALVNKQWFLITKQLMISHSIVRIDSLKDEDEDEDEDEDDDKDNDEDDIYRGD</sequence>
<evidence type="ECO:0000256" key="1">
    <source>
        <dbReference type="SAM" id="MobiDB-lite"/>
    </source>
</evidence>
<feature type="non-terminal residue" evidence="2">
    <location>
        <position position="88"/>
    </location>
</feature>
<dbReference type="Proteomes" id="UP000695562">
    <property type="component" value="Unassembled WGS sequence"/>
</dbReference>
<dbReference type="EMBL" id="AJWJ01000013">
    <property type="protein sequence ID" value="KAF2078005.1"/>
    <property type="molecule type" value="Genomic_DNA"/>
</dbReference>
<evidence type="ECO:0000313" key="2">
    <source>
        <dbReference type="EMBL" id="KAF2078005.1"/>
    </source>
</evidence>
<name>A0A8J4Q2C4_9MYCE</name>
<proteinExistence type="predicted"/>
<organism evidence="2 3">
    <name type="scientific">Polysphondylium violaceum</name>
    <dbReference type="NCBI Taxonomy" id="133409"/>
    <lineage>
        <taxon>Eukaryota</taxon>
        <taxon>Amoebozoa</taxon>
        <taxon>Evosea</taxon>
        <taxon>Eumycetozoa</taxon>
        <taxon>Dictyostelia</taxon>
        <taxon>Dictyosteliales</taxon>
        <taxon>Dictyosteliaceae</taxon>
        <taxon>Polysphondylium</taxon>
    </lineage>
</organism>
<keyword evidence="3" id="KW-1185">Reference proteome</keyword>
<accession>A0A8J4Q2C4</accession>
<evidence type="ECO:0000313" key="3">
    <source>
        <dbReference type="Proteomes" id="UP000695562"/>
    </source>
</evidence>
<protein>
    <submittedName>
        <fullName evidence="2">Uncharacterized protein</fullName>
    </submittedName>
</protein>